<dbReference type="OrthoDB" id="6197337at2"/>
<gene>
    <name evidence="1" type="ORF">SAMN02746066_03003</name>
</gene>
<dbReference type="PIRSF" id="PIRSF034981">
    <property type="entry name" value="Eut_put"/>
    <property type="match status" value="1"/>
</dbReference>
<dbReference type="EMBL" id="FRCP01000015">
    <property type="protein sequence ID" value="SHM71600.1"/>
    <property type="molecule type" value="Genomic_DNA"/>
</dbReference>
<evidence type="ECO:0000313" key="2">
    <source>
        <dbReference type="Proteomes" id="UP000184038"/>
    </source>
</evidence>
<evidence type="ECO:0000313" key="1">
    <source>
        <dbReference type="EMBL" id="SHM71600.1"/>
    </source>
</evidence>
<sequence length="221" mass="26347">MDRENFIQDIVTELMNRLKRDSNRVCVIGDLPEDNYSNQGIEFVTSASYSSDDDMILVTTMSPTMLANLANGMAKTREEEIILDRLLNGKKVFILEDAYEYQRYRRVAYKALFHLYQEYEMKLRNFGIQVIQDPVEIYKENVYYSKRQYQQFTDQTYKNGNDELNTIIGKVDWRKKHLLLEKDFMNSRLDRNRVVLITEDCIITPMARDYIREHQIHIERG</sequence>
<reference evidence="1 2" key="1">
    <citation type="submission" date="2016-11" db="EMBL/GenBank/DDBJ databases">
        <authorList>
            <person name="Jaros S."/>
            <person name="Januszkiewicz K."/>
            <person name="Wedrychowicz H."/>
        </authorList>
    </citation>
    <scope>NUCLEOTIDE SEQUENCE [LARGE SCALE GENOMIC DNA]</scope>
    <source>
        <strain evidence="1 2">DSM 15930</strain>
    </source>
</reference>
<proteinExistence type="predicted"/>
<dbReference type="STRING" id="1120996.SAMN02746066_03003"/>
<keyword evidence="2" id="KW-1185">Reference proteome</keyword>
<dbReference type="Proteomes" id="UP000184038">
    <property type="component" value="Unassembled WGS sequence"/>
</dbReference>
<dbReference type="AlphaFoldDB" id="A0A1M7L173"/>
<dbReference type="RefSeq" id="WP_073289173.1">
    <property type="nucleotide sequence ID" value="NZ_FRCP01000015.1"/>
</dbReference>
<protein>
    <submittedName>
        <fullName evidence="1">Ethanolamine utilization protein</fullName>
    </submittedName>
</protein>
<accession>A0A1M7L173</accession>
<dbReference type="InterPro" id="IPR013372">
    <property type="entry name" value="Eut_put"/>
</dbReference>
<name>A0A1M7L173_9FIRM</name>
<organism evidence="1 2">
    <name type="scientific">Anaerosporobacter mobilis DSM 15930</name>
    <dbReference type="NCBI Taxonomy" id="1120996"/>
    <lineage>
        <taxon>Bacteria</taxon>
        <taxon>Bacillati</taxon>
        <taxon>Bacillota</taxon>
        <taxon>Clostridia</taxon>
        <taxon>Lachnospirales</taxon>
        <taxon>Lachnospiraceae</taxon>
        <taxon>Anaerosporobacter</taxon>
    </lineage>
</organism>